<proteinExistence type="predicted"/>
<dbReference type="EMBL" id="NOWT01000041">
    <property type="protein sequence ID" value="OYD80957.1"/>
    <property type="molecule type" value="Genomic_DNA"/>
</dbReference>
<comment type="caution">
    <text evidence="1">The sequence shown here is derived from an EMBL/GenBank/DDBJ whole genome shotgun (WGS) entry which is preliminary data.</text>
</comment>
<evidence type="ECO:0000313" key="1">
    <source>
        <dbReference type="EMBL" id="OYD80957.1"/>
    </source>
</evidence>
<dbReference type="AlphaFoldDB" id="A0A235H661"/>
<gene>
    <name evidence="1" type="ORF">CHT98_28585</name>
</gene>
<name>A0A235H661_AZOBR</name>
<dbReference type="Proteomes" id="UP000215367">
    <property type="component" value="Unassembled WGS sequence"/>
</dbReference>
<geneLocation type="plasmid" evidence="1">
    <name>unnamed</name>
</geneLocation>
<accession>A0A235H661</accession>
<evidence type="ECO:0000313" key="2">
    <source>
        <dbReference type="Proteomes" id="UP000215367"/>
    </source>
</evidence>
<reference evidence="1 2" key="1">
    <citation type="submission" date="2017-07" db="EMBL/GenBank/DDBJ databases">
        <title>Whole genome sequence of Azospirillum brasilense 2A1, a potential biofertilizer strain.</title>
        <authorList>
            <person name="Fontana C.A."/>
            <person name="Toffoli L.M."/>
            <person name="Salazar S.M."/>
            <person name="Puglisi E."/>
            <person name="Pedraza R."/>
            <person name="Bassi D."/>
            <person name="Cocconcelli P.S."/>
        </authorList>
    </citation>
    <scope>NUCLEOTIDE SEQUENCE [LARGE SCALE GENOMIC DNA]</scope>
    <source>
        <strain evidence="1 2">2A1</strain>
        <plasmid evidence="1">unnamed</plasmid>
    </source>
</reference>
<dbReference type="RefSeq" id="WP_094306773.1">
    <property type="nucleotide sequence ID" value="NZ_NOWT01000041.1"/>
</dbReference>
<sequence length="82" mass="9165">MSKRTHPPFCSSPPFRRFDTLTEEGARRLATQIKAAWAKVGYDVKTSVERGIGLDGVPGGYFVVRSDLFRGMPRRRLPQVAA</sequence>
<organism evidence="1 2">
    <name type="scientific">Azospirillum brasilense</name>
    <dbReference type="NCBI Taxonomy" id="192"/>
    <lineage>
        <taxon>Bacteria</taxon>
        <taxon>Pseudomonadati</taxon>
        <taxon>Pseudomonadota</taxon>
        <taxon>Alphaproteobacteria</taxon>
        <taxon>Rhodospirillales</taxon>
        <taxon>Azospirillaceae</taxon>
        <taxon>Azospirillum</taxon>
    </lineage>
</organism>
<protein>
    <submittedName>
        <fullName evidence="1">Uncharacterized protein</fullName>
    </submittedName>
</protein>
<keyword evidence="1" id="KW-0614">Plasmid</keyword>